<name>A0A2A9HGI4_TEPT2</name>
<evidence type="ECO:0000259" key="1">
    <source>
        <dbReference type="SMART" id="SM00849"/>
    </source>
</evidence>
<dbReference type="InterPro" id="IPR001279">
    <property type="entry name" value="Metallo-B-lactamas"/>
</dbReference>
<organism evidence="2 3">
    <name type="scientific">Tepidiforma thermophila (strain KCTC 52669 / CGMCC 1.13589 / G233)</name>
    <dbReference type="NCBI Taxonomy" id="2761530"/>
    <lineage>
        <taxon>Bacteria</taxon>
        <taxon>Bacillati</taxon>
        <taxon>Chloroflexota</taxon>
        <taxon>Tepidiformia</taxon>
        <taxon>Tepidiformales</taxon>
        <taxon>Tepidiformaceae</taxon>
        <taxon>Tepidiforma</taxon>
    </lineage>
</organism>
<dbReference type="SUPFAM" id="SSF56281">
    <property type="entry name" value="Metallo-hydrolase/oxidoreductase"/>
    <property type="match status" value="1"/>
</dbReference>
<dbReference type="RefSeq" id="WP_098504475.1">
    <property type="nucleotide sequence ID" value="NZ_PDJQ01000001.1"/>
</dbReference>
<dbReference type="InterPro" id="IPR050855">
    <property type="entry name" value="NDM-1-like"/>
</dbReference>
<dbReference type="Pfam" id="PF00753">
    <property type="entry name" value="Lactamase_B"/>
    <property type="match status" value="1"/>
</dbReference>
<evidence type="ECO:0000313" key="3">
    <source>
        <dbReference type="Proteomes" id="UP000223071"/>
    </source>
</evidence>
<sequence length="312" mass="34152">MSTQLPGPHDEVPPPTIEEVSPGIYAYIQLDGSWFLNNAGCIVGSRSATVVDTTGTERRARAFHAAVREVTQLPVSALINTHSHGDHTHGNFMFAPASAIIASERCRQEILAAGHAVYALFPMVDFGECPLTPPTVTFEDRLTVYVDDLRVELLYMGPAHTTSDIVAWIPERKLLFTGDLVFNGGTPFALGGSVGGWLEALDRLEALGAETIVPGHGPVAGPEVLGQVRRYLEWLLAVGREGFARGVPPLELAQGLEFGEFAEWHDRERIVPNLHRVYSELRGEPRGTPLDYRQMFAEMLAFNGGRPLRCLS</sequence>
<dbReference type="InterPro" id="IPR036866">
    <property type="entry name" value="RibonucZ/Hydroxyglut_hydro"/>
</dbReference>
<dbReference type="PANTHER" id="PTHR42951:SF4">
    <property type="entry name" value="ACYL-COENZYME A THIOESTERASE MBLAC2"/>
    <property type="match status" value="1"/>
</dbReference>
<comment type="caution">
    <text evidence="2">The sequence shown here is derived from an EMBL/GenBank/DDBJ whole genome shotgun (WGS) entry which is preliminary data.</text>
</comment>
<dbReference type="AlphaFoldDB" id="A0A2A9HGI4"/>
<dbReference type="EMBL" id="PDJQ01000001">
    <property type="protein sequence ID" value="PFG75137.1"/>
    <property type="molecule type" value="Genomic_DNA"/>
</dbReference>
<dbReference type="Gene3D" id="3.60.15.10">
    <property type="entry name" value="Ribonuclease Z/Hydroxyacylglutathione hydrolase-like"/>
    <property type="match status" value="1"/>
</dbReference>
<proteinExistence type="predicted"/>
<feature type="domain" description="Metallo-beta-lactamase" evidence="1">
    <location>
        <begin position="36"/>
        <end position="216"/>
    </location>
</feature>
<reference evidence="2 3" key="1">
    <citation type="submission" date="2017-09" db="EMBL/GenBank/DDBJ databases">
        <title>Sequencing the genomes of two abundant thermophiles in Great Basin hot springs: Thermocrinis jamiesonii and novel Chloroflexi Thermoflexus hugenholtzii.</title>
        <authorList>
            <person name="Hedlund B."/>
        </authorList>
    </citation>
    <scope>NUCLEOTIDE SEQUENCE [LARGE SCALE GENOMIC DNA]</scope>
    <source>
        <strain evidence="2 3">G233</strain>
    </source>
</reference>
<evidence type="ECO:0000313" key="2">
    <source>
        <dbReference type="EMBL" id="PFG75137.1"/>
    </source>
</evidence>
<dbReference type="CDD" id="cd16282">
    <property type="entry name" value="metallo-hydrolase-like_MBL-fold"/>
    <property type="match status" value="1"/>
</dbReference>
<gene>
    <name evidence="2" type="ORF">A9A59_2403</name>
</gene>
<keyword evidence="3" id="KW-1185">Reference proteome</keyword>
<dbReference type="PANTHER" id="PTHR42951">
    <property type="entry name" value="METALLO-BETA-LACTAMASE DOMAIN-CONTAINING"/>
    <property type="match status" value="1"/>
</dbReference>
<dbReference type="SMART" id="SM00849">
    <property type="entry name" value="Lactamase_B"/>
    <property type="match status" value="1"/>
</dbReference>
<accession>A0A2A9HGI4</accession>
<dbReference type="Proteomes" id="UP000223071">
    <property type="component" value="Unassembled WGS sequence"/>
</dbReference>
<protein>
    <submittedName>
        <fullName evidence="2">Cyclase</fullName>
    </submittedName>
</protein>